<comment type="caution">
    <text evidence="3">The sequence shown here is derived from an EMBL/GenBank/DDBJ whole genome shotgun (WGS) entry which is preliminary data.</text>
</comment>
<dbReference type="InterPro" id="IPR001387">
    <property type="entry name" value="Cro/C1-type_HTH"/>
</dbReference>
<dbReference type="InterPro" id="IPR011051">
    <property type="entry name" value="RmlC_Cupin_sf"/>
</dbReference>
<evidence type="ECO:0000256" key="1">
    <source>
        <dbReference type="ARBA" id="ARBA00023125"/>
    </source>
</evidence>
<dbReference type="Pfam" id="PF07883">
    <property type="entry name" value="Cupin_2"/>
    <property type="match status" value="1"/>
</dbReference>
<protein>
    <submittedName>
        <fullName evidence="3">Transcriptional regulator with XRE-family HTH domain</fullName>
    </submittedName>
</protein>
<dbReference type="InterPro" id="IPR013096">
    <property type="entry name" value="Cupin_2"/>
</dbReference>
<accession>A0AAE3KAU0</accession>
<dbReference type="PROSITE" id="PS50943">
    <property type="entry name" value="HTH_CROC1"/>
    <property type="match status" value="1"/>
</dbReference>
<dbReference type="AlphaFoldDB" id="A0AAE3KAU0"/>
<dbReference type="PANTHER" id="PTHR46797:SF19">
    <property type="entry name" value="BLL2473 PROTEIN"/>
    <property type="match status" value="1"/>
</dbReference>
<organism evidence="3 4">
    <name type="scientific">Natronocella acetinitrilica</name>
    <dbReference type="NCBI Taxonomy" id="414046"/>
    <lineage>
        <taxon>Bacteria</taxon>
        <taxon>Pseudomonadati</taxon>
        <taxon>Pseudomonadota</taxon>
        <taxon>Gammaproteobacteria</taxon>
        <taxon>Chromatiales</taxon>
        <taxon>Ectothiorhodospiraceae</taxon>
        <taxon>Natronocella</taxon>
    </lineage>
</organism>
<dbReference type="Gene3D" id="1.10.260.40">
    <property type="entry name" value="lambda repressor-like DNA-binding domains"/>
    <property type="match status" value="1"/>
</dbReference>
<dbReference type="Gene3D" id="2.60.120.10">
    <property type="entry name" value="Jelly Rolls"/>
    <property type="match status" value="1"/>
</dbReference>
<dbReference type="Proteomes" id="UP001205843">
    <property type="component" value="Unassembled WGS sequence"/>
</dbReference>
<dbReference type="RefSeq" id="WP_253474959.1">
    <property type="nucleotide sequence ID" value="NZ_JALJXV010000002.1"/>
</dbReference>
<proteinExistence type="predicted"/>
<keyword evidence="4" id="KW-1185">Reference proteome</keyword>
<dbReference type="InterPro" id="IPR014710">
    <property type="entry name" value="RmlC-like_jellyroll"/>
</dbReference>
<feature type="domain" description="HTH cro/C1-type" evidence="2">
    <location>
        <begin position="17"/>
        <end position="71"/>
    </location>
</feature>
<reference evidence="3" key="1">
    <citation type="submission" date="2022-03" db="EMBL/GenBank/DDBJ databases">
        <title>Genomic Encyclopedia of Type Strains, Phase III (KMG-III): the genomes of soil and plant-associated and newly described type strains.</title>
        <authorList>
            <person name="Whitman W."/>
        </authorList>
    </citation>
    <scope>NUCLEOTIDE SEQUENCE</scope>
    <source>
        <strain evidence="3">ANL 6-2</strain>
    </source>
</reference>
<dbReference type="CDD" id="cd02209">
    <property type="entry name" value="cupin_XRE_C"/>
    <property type="match status" value="1"/>
</dbReference>
<dbReference type="SUPFAM" id="SSF51182">
    <property type="entry name" value="RmlC-like cupins"/>
    <property type="match status" value="1"/>
</dbReference>
<dbReference type="SMART" id="SM00530">
    <property type="entry name" value="HTH_XRE"/>
    <property type="match status" value="1"/>
</dbReference>
<gene>
    <name evidence="3" type="ORF">J2T57_000920</name>
</gene>
<dbReference type="GO" id="GO:0003700">
    <property type="term" value="F:DNA-binding transcription factor activity"/>
    <property type="evidence" value="ECO:0007669"/>
    <property type="project" value="TreeGrafter"/>
</dbReference>
<dbReference type="SUPFAM" id="SSF47413">
    <property type="entry name" value="lambda repressor-like DNA-binding domains"/>
    <property type="match status" value="1"/>
</dbReference>
<dbReference type="GO" id="GO:0005829">
    <property type="term" value="C:cytosol"/>
    <property type="evidence" value="ECO:0007669"/>
    <property type="project" value="TreeGrafter"/>
</dbReference>
<dbReference type="InterPro" id="IPR010982">
    <property type="entry name" value="Lambda_DNA-bd_dom_sf"/>
</dbReference>
<evidence type="ECO:0000313" key="4">
    <source>
        <dbReference type="Proteomes" id="UP001205843"/>
    </source>
</evidence>
<dbReference type="GO" id="GO:0003677">
    <property type="term" value="F:DNA binding"/>
    <property type="evidence" value="ECO:0007669"/>
    <property type="project" value="UniProtKB-KW"/>
</dbReference>
<dbReference type="InterPro" id="IPR050807">
    <property type="entry name" value="TransReg_Diox_bact_type"/>
</dbReference>
<evidence type="ECO:0000259" key="2">
    <source>
        <dbReference type="PROSITE" id="PS50943"/>
    </source>
</evidence>
<dbReference type="CDD" id="cd00093">
    <property type="entry name" value="HTH_XRE"/>
    <property type="match status" value="1"/>
</dbReference>
<evidence type="ECO:0000313" key="3">
    <source>
        <dbReference type="EMBL" id="MCP1673821.1"/>
    </source>
</evidence>
<dbReference type="PANTHER" id="PTHR46797">
    <property type="entry name" value="HTH-TYPE TRANSCRIPTIONAL REGULATOR"/>
    <property type="match status" value="1"/>
</dbReference>
<dbReference type="EMBL" id="JALJXV010000002">
    <property type="protein sequence ID" value="MCP1673821.1"/>
    <property type="molecule type" value="Genomic_DNA"/>
</dbReference>
<name>A0AAE3KAU0_9GAMM</name>
<sequence>MSNPLNTDVERNISKRVIERRIECGITQERLAEAAGLTKGYISKIENGHVVPPIGTLVRIANALDEDVASFLKEPEIGPEDAVCVVRADERQTVVRGATAFGYDYTSLAHKKRSKHMEPFLFTFPDQLQKGVSFEHEGEEFIFVLSGEVEFEFTIDGEPRAYRLQAGDSLYFESHIPHRGRSLAEDARALVVIYHD</sequence>
<keyword evidence="1" id="KW-0238">DNA-binding</keyword>
<dbReference type="Pfam" id="PF01381">
    <property type="entry name" value="HTH_3"/>
    <property type="match status" value="1"/>
</dbReference>